<evidence type="ECO:0000313" key="1">
    <source>
        <dbReference type="EMBL" id="TFE71320.1"/>
    </source>
</evidence>
<name>A0A4Y8PGG4_9BACT</name>
<proteinExistence type="predicted"/>
<dbReference type="Proteomes" id="UP000297713">
    <property type="component" value="Unassembled WGS sequence"/>
</dbReference>
<dbReference type="AlphaFoldDB" id="A0A4Y8PGG4"/>
<sequence length="77" mass="8877">MGKKKDVSRAFVAMRHCGRLKNHGVQKKAFHSAFASCCNRGTVRFIFWIKHENRGKVLFFLGPRQWDPGRVSSATRE</sequence>
<reference evidence="1 2" key="1">
    <citation type="submission" date="2016-05" db="EMBL/GenBank/DDBJ databases">
        <title>Diversity and Homogeneity among Thermoacidophilic Verrucomicrobia Methanotrophs Linked with Geographical Origin.</title>
        <authorList>
            <person name="Erikstad H.-A."/>
            <person name="Smestad N.B."/>
            <person name="Ceballos R.M."/>
            <person name="Birkeland N.-K."/>
        </authorList>
    </citation>
    <scope>NUCLEOTIDE SEQUENCE [LARGE SCALE GENOMIC DNA]</scope>
    <source>
        <strain evidence="1 2">Phi</strain>
    </source>
</reference>
<dbReference type="RefSeq" id="WP_134439312.1">
    <property type="nucleotide sequence ID" value="NZ_LXQC01000079.1"/>
</dbReference>
<gene>
    <name evidence="1" type="ORF">A7Q10_04935</name>
</gene>
<organism evidence="1 2">
    <name type="scientific">Methylacidiphilum caldifontis</name>
    <dbReference type="NCBI Taxonomy" id="2795386"/>
    <lineage>
        <taxon>Bacteria</taxon>
        <taxon>Pseudomonadati</taxon>
        <taxon>Verrucomicrobiota</taxon>
        <taxon>Methylacidiphilae</taxon>
        <taxon>Methylacidiphilales</taxon>
        <taxon>Methylacidiphilaceae</taxon>
        <taxon>Methylacidiphilum (ex Ratnadevi et al. 2023)</taxon>
    </lineage>
</organism>
<evidence type="ECO:0000313" key="2">
    <source>
        <dbReference type="Proteomes" id="UP000297713"/>
    </source>
</evidence>
<dbReference type="EMBL" id="LXQC01000079">
    <property type="protein sequence ID" value="TFE71320.1"/>
    <property type="molecule type" value="Genomic_DNA"/>
</dbReference>
<protein>
    <submittedName>
        <fullName evidence="1">Uncharacterized protein</fullName>
    </submittedName>
</protein>
<accession>A0A4Y8PGG4</accession>
<keyword evidence="2" id="KW-1185">Reference proteome</keyword>
<comment type="caution">
    <text evidence="1">The sequence shown here is derived from an EMBL/GenBank/DDBJ whole genome shotgun (WGS) entry which is preliminary data.</text>
</comment>